<evidence type="ECO:0000313" key="4">
    <source>
        <dbReference type="EMBL" id="QTA78880.1"/>
    </source>
</evidence>
<dbReference type="Pfam" id="PF01039">
    <property type="entry name" value="Carboxyl_trans"/>
    <property type="match status" value="1"/>
</dbReference>
<evidence type="ECO:0000259" key="3">
    <source>
        <dbReference type="PROSITE" id="PS50989"/>
    </source>
</evidence>
<evidence type="ECO:0000313" key="5">
    <source>
        <dbReference type="Proteomes" id="UP000663720"/>
    </source>
</evidence>
<dbReference type="GO" id="GO:0004485">
    <property type="term" value="F:methylcrotonoyl-CoA carboxylase activity"/>
    <property type="evidence" value="ECO:0007669"/>
    <property type="project" value="TreeGrafter"/>
</dbReference>
<dbReference type="RefSeq" id="WP_207690694.1">
    <property type="nucleotide sequence ID" value="NZ_CP061799.1"/>
</dbReference>
<organism evidence="4 5">
    <name type="scientific">Desulfonema limicola</name>
    <dbReference type="NCBI Taxonomy" id="45656"/>
    <lineage>
        <taxon>Bacteria</taxon>
        <taxon>Pseudomonadati</taxon>
        <taxon>Thermodesulfobacteriota</taxon>
        <taxon>Desulfobacteria</taxon>
        <taxon>Desulfobacterales</taxon>
        <taxon>Desulfococcaceae</taxon>
        <taxon>Desulfonema</taxon>
    </lineage>
</organism>
<gene>
    <name evidence="4" type="primary">gcdA</name>
    <name evidence="4" type="ORF">dnl_11250</name>
</gene>
<keyword evidence="5" id="KW-1185">Reference proteome</keyword>
<evidence type="ECO:0000259" key="2">
    <source>
        <dbReference type="PROSITE" id="PS50980"/>
    </source>
</evidence>
<name>A0A975B4Y4_9BACT</name>
<proteinExistence type="predicted"/>
<dbReference type="InterPro" id="IPR045190">
    <property type="entry name" value="MCCB/AccD1-like"/>
</dbReference>
<accession>A0A975B4Y4</accession>
<dbReference type="PROSITE" id="PS50989">
    <property type="entry name" value="COA_CT_CTER"/>
    <property type="match status" value="1"/>
</dbReference>
<protein>
    <submittedName>
        <fullName evidence="4">Glutaconyl-CoA decarboxylase, subunit alpha</fullName>
    </submittedName>
</protein>
<sequence>MRPYFEKMPGFGSELKKGQIKRTEKNLEEIKAQEALIAQEVEKVKNAGFPTEKINARGEMTVWQRLEYLVDPGTWCPLHTLYNPADNIEGTTNVIDGLGKISGRWAVIIGFDNKVMAGAWLPGQSENILRATDLSKRLNIPLVWLVNCSGAKLPDQEKFYANRRGAGTPFFRHAELAQLGIPVLAGIYGTNPAGGGYQSISPAVLFAHKNCNIAVGGAGIVSGMAPKGHFDLETAETIIEKAKHFKAVPPGRVEIHYDQTGFFRYVFEEEKGVLDGLKDYMAKIPAYDPVFHRVAEPAPPKYPVEDIYRLLPIEQKTVYDFDEILSRLTDNSEHMEFRPGYGPEVYTGLVKVDGFLAACIGNRQGYLGKNYPEYADYPGFGGKLYRQGLIKMNEFITLCGRDKIPIIWFQDTTGIDVGDEAEKAELLGLGQSQIYSIQQTDIPMMLIVLRKGSAAAHYVLGGPTANRHNAFTLGTAATEIYVMHGETAAVATYSRRLVKEKEAGKPLEPIIDKMNELAQDYRDKSKPLFCAKTGMVDEIIPMNEIRKYMEAFTGAAYQNPRAICPHHQMILPRIIKG</sequence>
<feature type="domain" description="CoA carboxyltransferase N-terminal" evidence="2">
    <location>
        <begin position="27"/>
        <end position="296"/>
    </location>
</feature>
<feature type="domain" description="CoA carboxyltransferase C-terminal" evidence="3">
    <location>
        <begin position="299"/>
        <end position="562"/>
    </location>
</feature>
<reference evidence="4" key="1">
    <citation type="journal article" date="2021" name="Microb. Physiol.">
        <title>Proteogenomic Insights into the Physiology of Marine, Sulfate-Reducing, Filamentous Desulfonema limicola and Desulfonema magnum.</title>
        <authorList>
            <person name="Schnaars V."/>
            <person name="Wohlbrand L."/>
            <person name="Scheve S."/>
            <person name="Hinrichs C."/>
            <person name="Reinhardt R."/>
            <person name="Rabus R."/>
        </authorList>
    </citation>
    <scope>NUCLEOTIDE SEQUENCE</scope>
    <source>
        <strain evidence="4">5ac10</strain>
    </source>
</reference>
<dbReference type="Gene3D" id="3.90.226.10">
    <property type="entry name" value="2-enoyl-CoA Hydratase, Chain A, domain 1"/>
    <property type="match status" value="2"/>
</dbReference>
<dbReference type="GO" id="GO:1905202">
    <property type="term" value="C:methylcrotonoyl-CoA carboxylase complex"/>
    <property type="evidence" value="ECO:0007669"/>
    <property type="project" value="TreeGrafter"/>
</dbReference>
<dbReference type="EMBL" id="CP061799">
    <property type="protein sequence ID" value="QTA78880.1"/>
    <property type="molecule type" value="Genomic_DNA"/>
</dbReference>
<keyword evidence="1" id="KW-0175">Coiled coil</keyword>
<dbReference type="PANTHER" id="PTHR22855:SF13">
    <property type="entry name" value="METHYLCROTONOYL-COA CARBOXYLASE BETA CHAIN, MITOCHONDRIAL"/>
    <property type="match status" value="1"/>
</dbReference>
<dbReference type="InterPro" id="IPR034733">
    <property type="entry name" value="AcCoA_carboxyl_beta"/>
</dbReference>
<dbReference type="PANTHER" id="PTHR22855">
    <property type="entry name" value="ACETYL, PROPIONYL, PYRUVATE, AND GLUTACONYL CARBOXYLASE-RELATED"/>
    <property type="match status" value="1"/>
</dbReference>
<dbReference type="Gene3D" id="1.20.5.680">
    <property type="entry name" value="Single Helix bin"/>
    <property type="match status" value="1"/>
</dbReference>
<dbReference type="InterPro" id="IPR029045">
    <property type="entry name" value="ClpP/crotonase-like_dom_sf"/>
</dbReference>
<dbReference type="GO" id="GO:0006552">
    <property type="term" value="P:L-leucine catabolic process"/>
    <property type="evidence" value="ECO:0007669"/>
    <property type="project" value="TreeGrafter"/>
</dbReference>
<dbReference type="AlphaFoldDB" id="A0A975B4Y4"/>
<dbReference type="PROSITE" id="PS50980">
    <property type="entry name" value="COA_CT_NTER"/>
    <property type="match status" value="1"/>
</dbReference>
<feature type="coiled-coil region" evidence="1">
    <location>
        <begin position="13"/>
        <end position="47"/>
    </location>
</feature>
<dbReference type="KEGG" id="dli:dnl_11250"/>
<dbReference type="SUPFAM" id="SSF52096">
    <property type="entry name" value="ClpP/crotonase"/>
    <property type="match status" value="2"/>
</dbReference>
<dbReference type="InterPro" id="IPR011762">
    <property type="entry name" value="COA_CT_N"/>
</dbReference>
<evidence type="ECO:0000256" key="1">
    <source>
        <dbReference type="SAM" id="Coils"/>
    </source>
</evidence>
<dbReference type="InterPro" id="IPR011763">
    <property type="entry name" value="COA_CT_C"/>
</dbReference>
<dbReference type="Proteomes" id="UP000663720">
    <property type="component" value="Chromosome"/>
</dbReference>